<keyword evidence="2" id="KW-1185">Reference proteome</keyword>
<organism evidence="1 2">
    <name type="scientific">Aphis craccivora</name>
    <name type="common">Cowpea aphid</name>
    <dbReference type="NCBI Taxonomy" id="307492"/>
    <lineage>
        <taxon>Eukaryota</taxon>
        <taxon>Metazoa</taxon>
        <taxon>Ecdysozoa</taxon>
        <taxon>Arthropoda</taxon>
        <taxon>Hexapoda</taxon>
        <taxon>Insecta</taxon>
        <taxon>Pterygota</taxon>
        <taxon>Neoptera</taxon>
        <taxon>Paraneoptera</taxon>
        <taxon>Hemiptera</taxon>
        <taxon>Sternorrhyncha</taxon>
        <taxon>Aphidomorpha</taxon>
        <taxon>Aphidoidea</taxon>
        <taxon>Aphididae</taxon>
        <taxon>Aphidini</taxon>
        <taxon>Aphis</taxon>
        <taxon>Aphis</taxon>
    </lineage>
</organism>
<accession>A0A6G0ZB58</accession>
<name>A0A6G0ZB58_APHCR</name>
<gene>
    <name evidence="1" type="ORF">FWK35_00011767</name>
</gene>
<evidence type="ECO:0000313" key="2">
    <source>
        <dbReference type="Proteomes" id="UP000478052"/>
    </source>
</evidence>
<proteinExistence type="predicted"/>
<dbReference type="Proteomes" id="UP000478052">
    <property type="component" value="Unassembled WGS sequence"/>
</dbReference>
<protein>
    <submittedName>
        <fullName evidence="1">Uncharacterized protein</fullName>
    </submittedName>
</protein>
<dbReference type="AlphaFoldDB" id="A0A6G0ZB58"/>
<comment type="caution">
    <text evidence="1">The sequence shown here is derived from an EMBL/GenBank/DDBJ whole genome shotgun (WGS) entry which is preliminary data.</text>
</comment>
<evidence type="ECO:0000313" key="1">
    <source>
        <dbReference type="EMBL" id="KAF0767778.1"/>
    </source>
</evidence>
<sequence length="84" mass="9385">MAVVCAATAAAAAAAAAAADERIWALWKRTSSSTFSRCFLLMRPNFTAIHEQCPENKNGLYPEFVRVHPLKDRIQYFEGVVKIR</sequence>
<reference evidence="1 2" key="1">
    <citation type="submission" date="2019-08" db="EMBL/GenBank/DDBJ databases">
        <title>Whole genome of Aphis craccivora.</title>
        <authorList>
            <person name="Voronova N.V."/>
            <person name="Shulinski R.S."/>
            <person name="Bandarenka Y.V."/>
            <person name="Zhorov D.G."/>
            <person name="Warner D."/>
        </authorList>
    </citation>
    <scope>NUCLEOTIDE SEQUENCE [LARGE SCALE GENOMIC DNA]</scope>
    <source>
        <strain evidence="1">180601</strain>
        <tissue evidence="1">Whole Body</tissue>
    </source>
</reference>
<dbReference type="EMBL" id="VUJU01000894">
    <property type="protein sequence ID" value="KAF0767778.1"/>
    <property type="molecule type" value="Genomic_DNA"/>
</dbReference>